<dbReference type="GO" id="GO:0005634">
    <property type="term" value="C:nucleus"/>
    <property type="evidence" value="ECO:0007669"/>
    <property type="project" value="TreeGrafter"/>
</dbReference>
<proteinExistence type="predicted"/>
<reference evidence="4" key="1">
    <citation type="submission" date="2021-02" db="EMBL/GenBank/DDBJ databases">
        <title>Comparative genomics reveals that relaxation of natural selection precedes convergent phenotypic evolution of cavefish.</title>
        <authorList>
            <person name="Peng Z."/>
        </authorList>
    </citation>
    <scope>NUCLEOTIDE SEQUENCE</scope>
    <source>
        <tissue evidence="4">Muscle</tissue>
    </source>
</reference>
<gene>
    <name evidence="4" type="ORF">IRJ41_000217</name>
</gene>
<dbReference type="GO" id="GO:0005737">
    <property type="term" value="C:cytoplasm"/>
    <property type="evidence" value="ECO:0007669"/>
    <property type="project" value="TreeGrafter"/>
</dbReference>
<accession>A0A9W7TPT4</accession>
<name>A0A9W7TPT4_TRIRA</name>
<evidence type="ECO:0000313" key="4">
    <source>
        <dbReference type="EMBL" id="KAI7801237.1"/>
    </source>
</evidence>
<keyword evidence="2" id="KW-0040">ANK repeat</keyword>
<feature type="compositionally biased region" description="Basic and acidic residues" evidence="3">
    <location>
        <begin position="130"/>
        <end position="139"/>
    </location>
</feature>
<keyword evidence="5" id="KW-1185">Reference proteome</keyword>
<evidence type="ECO:0000313" key="5">
    <source>
        <dbReference type="Proteomes" id="UP001059041"/>
    </source>
</evidence>
<dbReference type="EMBL" id="JAFHDT010000013">
    <property type="protein sequence ID" value="KAI7801237.1"/>
    <property type="molecule type" value="Genomic_DNA"/>
</dbReference>
<evidence type="ECO:0000256" key="1">
    <source>
        <dbReference type="ARBA" id="ARBA00022737"/>
    </source>
</evidence>
<sequence length="270" mass="30764">MKMEGKQTVFISRHTRLCQRSAVMSSSRTKRRLMSSAHRSKRYKLGKRKGRALLLTKAAKYNYFISGCHAKTLLLLCPVNSFEAKNITKVAETALGQARENNNPEVALMLTKASQSFSRGRTVRKRRDKMKTEGRAQSVPRDDMLQRKVSPSDALIRRHKHGDVKKKSKADGSFPLTAPHNYKAYQLYTLYRDQDGKIMQAPLNGCRCEPLINKLENQLTATKEEMQSEIHTVQQLINTKMGKLDRSNKHQPIKIINLSATDKLQLQPSI</sequence>
<keyword evidence="1" id="KW-0677">Repeat</keyword>
<dbReference type="Proteomes" id="UP001059041">
    <property type="component" value="Linkage Group LG13"/>
</dbReference>
<protein>
    <submittedName>
        <fullName evidence="4">Ankyrin repeat domain-containing protein 6-like</fullName>
    </submittedName>
</protein>
<dbReference type="AlphaFoldDB" id="A0A9W7TPT4"/>
<evidence type="ECO:0000256" key="3">
    <source>
        <dbReference type="SAM" id="MobiDB-lite"/>
    </source>
</evidence>
<comment type="caution">
    <text evidence="4">The sequence shown here is derived from an EMBL/GenBank/DDBJ whole genome shotgun (WGS) entry which is preliminary data.</text>
</comment>
<dbReference type="GO" id="GO:0046330">
    <property type="term" value="P:positive regulation of JNK cascade"/>
    <property type="evidence" value="ECO:0007669"/>
    <property type="project" value="TreeGrafter"/>
</dbReference>
<feature type="region of interest" description="Disordered" evidence="3">
    <location>
        <begin position="117"/>
        <end position="139"/>
    </location>
</feature>
<dbReference type="PANTHER" id="PTHR24203">
    <property type="entry name" value="ANKYRIN REPEAT FAMILY PROTEIN"/>
    <property type="match status" value="1"/>
</dbReference>
<evidence type="ECO:0000256" key="2">
    <source>
        <dbReference type="ARBA" id="ARBA00023043"/>
    </source>
</evidence>
<dbReference type="PANTHER" id="PTHR24203:SF45">
    <property type="entry name" value="ANKYRIN REPEAT DOMAIN 6"/>
    <property type="match status" value="1"/>
</dbReference>
<dbReference type="GO" id="GO:0090090">
    <property type="term" value="P:negative regulation of canonical Wnt signaling pathway"/>
    <property type="evidence" value="ECO:0007669"/>
    <property type="project" value="TreeGrafter"/>
</dbReference>
<organism evidence="4 5">
    <name type="scientific">Triplophysa rosa</name>
    <name type="common">Cave loach</name>
    <dbReference type="NCBI Taxonomy" id="992332"/>
    <lineage>
        <taxon>Eukaryota</taxon>
        <taxon>Metazoa</taxon>
        <taxon>Chordata</taxon>
        <taxon>Craniata</taxon>
        <taxon>Vertebrata</taxon>
        <taxon>Euteleostomi</taxon>
        <taxon>Actinopterygii</taxon>
        <taxon>Neopterygii</taxon>
        <taxon>Teleostei</taxon>
        <taxon>Ostariophysi</taxon>
        <taxon>Cypriniformes</taxon>
        <taxon>Nemacheilidae</taxon>
        <taxon>Triplophysa</taxon>
    </lineage>
</organism>